<evidence type="ECO:0000259" key="4">
    <source>
        <dbReference type="Pfam" id="PF25876"/>
    </source>
</evidence>
<feature type="domain" description="Multidrug resistance protein MdtA-like barrel-sandwich hybrid" evidence="5">
    <location>
        <begin position="66"/>
        <end position="202"/>
    </location>
</feature>
<evidence type="ECO:0000256" key="3">
    <source>
        <dbReference type="SAM" id="SignalP"/>
    </source>
</evidence>
<dbReference type="InterPro" id="IPR058627">
    <property type="entry name" value="MdtA-like_C"/>
</dbReference>
<evidence type="ECO:0000259" key="6">
    <source>
        <dbReference type="Pfam" id="PF25944"/>
    </source>
</evidence>
<evidence type="ECO:0000256" key="2">
    <source>
        <dbReference type="ARBA" id="ARBA00009477"/>
    </source>
</evidence>
<feature type="domain" description="Multidrug resistance protein MdtA-like beta-barrel" evidence="6">
    <location>
        <begin position="224"/>
        <end position="292"/>
    </location>
</feature>
<dbReference type="KEGG" id="fau:Fraau_3151"/>
<dbReference type="OrthoDB" id="9816569at2"/>
<sequence>MNKKGIIAAAALAAIAGGWAALGGHAMHAQTPVAGQAPMDVTVARPVSRALTDVEHFTGSLQAVDQVQLRPRISGYVDTVLFTEGARVKRGQLLYQIDPRPYQAEVDRLSATQSQAKAELSLARSNAARADRLLAQHAIGQADADQQRTAALSAQASLAATTAALAAARLNLDFTRIRAPIDGQVSNAQVQAGNLVTPETVLTSVVSVDPIYAYFEIDEHSWLQISHLLSRQQAHLQVALGLADETGYPHPGRIDFIDNQLQRNTGTIRLRAVFDNTDGSYKPGLYARLALRWGQPASRLLIEDRAVGTDQDNQFVYVVDAQQHIQYRRIQTGRLVDDLREVRSGLQSGDLVVVNGLQHVQPGQKVHPVPETRTVANLPLATPVRSLATTR</sequence>
<dbReference type="eggNOG" id="COG0845">
    <property type="taxonomic scope" value="Bacteria"/>
</dbReference>
<dbReference type="Pfam" id="PF25944">
    <property type="entry name" value="Beta-barrel_RND"/>
    <property type="match status" value="1"/>
</dbReference>
<dbReference type="Gene3D" id="2.40.50.100">
    <property type="match status" value="1"/>
</dbReference>
<keyword evidence="3" id="KW-0732">Signal</keyword>
<dbReference type="RefSeq" id="WP_014404477.1">
    <property type="nucleotide sequence ID" value="NC_017033.1"/>
</dbReference>
<keyword evidence="9" id="KW-1185">Reference proteome</keyword>
<dbReference type="Gene3D" id="2.40.420.20">
    <property type="match status" value="1"/>
</dbReference>
<proteinExistence type="inferred from homology"/>
<dbReference type="FunFam" id="2.40.420.20:FF:000001">
    <property type="entry name" value="Efflux RND transporter periplasmic adaptor subunit"/>
    <property type="match status" value="1"/>
</dbReference>
<feature type="chain" id="PRO_5003613561" evidence="3">
    <location>
        <begin position="21"/>
        <end position="391"/>
    </location>
</feature>
<dbReference type="STRING" id="767434.Fraau_3151"/>
<dbReference type="Gene3D" id="2.40.30.170">
    <property type="match status" value="1"/>
</dbReference>
<evidence type="ECO:0000259" key="5">
    <source>
        <dbReference type="Pfam" id="PF25917"/>
    </source>
</evidence>
<dbReference type="NCBIfam" id="TIGR01730">
    <property type="entry name" value="RND_mfp"/>
    <property type="match status" value="1"/>
</dbReference>
<dbReference type="HOGENOM" id="CLU_018816_2_1_6"/>
<dbReference type="InterPro" id="IPR058624">
    <property type="entry name" value="MdtA-like_HH"/>
</dbReference>
<feature type="signal peptide" evidence="3">
    <location>
        <begin position="1"/>
        <end position="20"/>
    </location>
</feature>
<evidence type="ECO:0000313" key="9">
    <source>
        <dbReference type="Proteomes" id="UP000005234"/>
    </source>
</evidence>
<dbReference type="GO" id="GO:0022857">
    <property type="term" value="F:transmembrane transporter activity"/>
    <property type="evidence" value="ECO:0007669"/>
    <property type="project" value="InterPro"/>
</dbReference>
<dbReference type="InterPro" id="IPR006143">
    <property type="entry name" value="RND_pump_MFP"/>
</dbReference>
<protein>
    <submittedName>
        <fullName evidence="8">RND family efflux transporter, MFP subunit</fullName>
    </submittedName>
</protein>
<gene>
    <name evidence="8" type="ordered locus">Fraau_3151</name>
</gene>
<feature type="domain" description="Multidrug resistance protein MdtA-like C-terminal permuted SH3" evidence="7">
    <location>
        <begin position="305"/>
        <end position="358"/>
    </location>
</feature>
<dbReference type="InterPro" id="IPR058625">
    <property type="entry name" value="MdtA-like_BSH"/>
</dbReference>
<dbReference type="SUPFAM" id="SSF111369">
    <property type="entry name" value="HlyD-like secretion proteins"/>
    <property type="match status" value="1"/>
</dbReference>
<dbReference type="PANTHER" id="PTHR30158">
    <property type="entry name" value="ACRA/E-RELATED COMPONENT OF DRUG EFFLUX TRANSPORTER"/>
    <property type="match status" value="1"/>
</dbReference>
<reference evidence="8" key="1">
    <citation type="submission" date="2012-02" db="EMBL/GenBank/DDBJ databases">
        <title>The complete genome of Frateuria aurantia DSM 6220.</title>
        <authorList>
            <consortium name="US DOE Joint Genome Institute (JGI-PGF)"/>
            <person name="Lucas S."/>
            <person name="Copeland A."/>
            <person name="Lapidus A."/>
            <person name="Glavina del Rio T."/>
            <person name="Dalin E."/>
            <person name="Tice H."/>
            <person name="Bruce D."/>
            <person name="Goodwin L."/>
            <person name="Pitluck S."/>
            <person name="Peters L."/>
            <person name="Ovchinnikova G."/>
            <person name="Teshima H."/>
            <person name="Kyrpides N."/>
            <person name="Mavromatis K."/>
            <person name="Ivanova N."/>
            <person name="Brettin T."/>
            <person name="Detter J.C."/>
            <person name="Han C."/>
            <person name="Larimer F."/>
            <person name="Land M."/>
            <person name="Hauser L."/>
            <person name="Markowitz V."/>
            <person name="Cheng J.-F."/>
            <person name="Hugenholtz P."/>
            <person name="Woyke T."/>
            <person name="Wu D."/>
            <person name="Brambilla E."/>
            <person name="Klenk H.-P."/>
            <person name="Eisen J.A."/>
        </authorList>
    </citation>
    <scope>NUCLEOTIDE SEQUENCE</scope>
    <source>
        <strain evidence="8">DSM 6220</strain>
    </source>
</reference>
<dbReference type="EMBL" id="CP003350">
    <property type="protein sequence ID" value="AFC87475.1"/>
    <property type="molecule type" value="Genomic_DNA"/>
</dbReference>
<name>H8L0I0_FRAAD</name>
<feature type="domain" description="Multidrug resistance protein MdtA-like alpha-helical hairpin" evidence="4">
    <location>
        <begin position="107"/>
        <end position="175"/>
    </location>
</feature>
<dbReference type="Pfam" id="PF25917">
    <property type="entry name" value="BSH_RND"/>
    <property type="match status" value="1"/>
</dbReference>
<comment type="similarity">
    <text evidence="2">Belongs to the membrane fusion protein (MFP) (TC 8.A.1) family.</text>
</comment>
<dbReference type="GO" id="GO:0046677">
    <property type="term" value="P:response to antibiotic"/>
    <property type="evidence" value="ECO:0007669"/>
    <property type="project" value="TreeGrafter"/>
</dbReference>
<dbReference type="InterPro" id="IPR058626">
    <property type="entry name" value="MdtA-like_b-barrel"/>
</dbReference>
<dbReference type="Gene3D" id="1.10.287.470">
    <property type="entry name" value="Helix hairpin bin"/>
    <property type="match status" value="1"/>
</dbReference>
<organism evidence="8 9">
    <name type="scientific">Frateuria aurantia (strain ATCC 33424 / DSM 6220 / KCTC 2777 / LMG 1558 / NBRC 3245 / NCIMB 13370)</name>
    <name type="common">Acetobacter aurantius</name>
    <dbReference type="NCBI Taxonomy" id="767434"/>
    <lineage>
        <taxon>Bacteria</taxon>
        <taxon>Pseudomonadati</taxon>
        <taxon>Pseudomonadota</taxon>
        <taxon>Gammaproteobacteria</taxon>
        <taxon>Lysobacterales</taxon>
        <taxon>Rhodanobacteraceae</taxon>
        <taxon>Frateuria</taxon>
    </lineage>
</organism>
<dbReference type="Pfam" id="PF25876">
    <property type="entry name" value="HH_MFP_RND"/>
    <property type="match status" value="1"/>
</dbReference>
<evidence type="ECO:0000256" key="1">
    <source>
        <dbReference type="ARBA" id="ARBA00004519"/>
    </source>
</evidence>
<evidence type="ECO:0000259" key="7">
    <source>
        <dbReference type="Pfam" id="PF25967"/>
    </source>
</evidence>
<dbReference type="PANTHER" id="PTHR30158:SF10">
    <property type="entry name" value="CATION EFFLUX PUMP"/>
    <property type="match status" value="1"/>
</dbReference>
<evidence type="ECO:0000313" key="8">
    <source>
        <dbReference type="EMBL" id="AFC87475.1"/>
    </source>
</evidence>
<dbReference type="AlphaFoldDB" id="H8L0I0"/>
<accession>H8L0I0</accession>
<dbReference type="GO" id="GO:0005886">
    <property type="term" value="C:plasma membrane"/>
    <property type="evidence" value="ECO:0007669"/>
    <property type="project" value="UniProtKB-SubCell"/>
</dbReference>
<dbReference type="Proteomes" id="UP000005234">
    <property type="component" value="Chromosome"/>
</dbReference>
<comment type="subcellular location">
    <subcellularLocation>
        <location evidence="1">Cell inner membrane</location>
        <topology evidence="1">Lipid-anchor</topology>
    </subcellularLocation>
</comment>
<dbReference type="Pfam" id="PF25967">
    <property type="entry name" value="RND-MFP_C"/>
    <property type="match status" value="1"/>
</dbReference>